<name>A0ABQ3N9C4_9BACI</name>
<dbReference type="Proteomes" id="UP000637074">
    <property type="component" value="Unassembled WGS sequence"/>
</dbReference>
<protein>
    <submittedName>
        <fullName evidence="1">Uncharacterized protein</fullName>
    </submittedName>
</protein>
<evidence type="ECO:0000313" key="1">
    <source>
        <dbReference type="EMBL" id="GHI00621.1"/>
    </source>
</evidence>
<comment type="caution">
    <text evidence="1">The sequence shown here is derived from an EMBL/GenBank/DDBJ whole genome shotgun (WGS) entry which is preliminary data.</text>
</comment>
<keyword evidence="2" id="KW-1185">Reference proteome</keyword>
<dbReference type="EMBL" id="BNDS01000025">
    <property type="protein sequence ID" value="GHI00621.1"/>
    <property type="molecule type" value="Genomic_DNA"/>
</dbReference>
<reference evidence="1 2" key="1">
    <citation type="journal article" date="2022" name="Int. J. Syst. Evol. Microbiol.">
        <title>Neobacillus kokaensis sp. nov., isolated from soil.</title>
        <authorList>
            <person name="Yuki K."/>
            <person name="Matsubara H."/>
            <person name="Yamaguchi S."/>
        </authorList>
    </citation>
    <scope>NUCLEOTIDE SEQUENCE [LARGE SCALE GENOMIC DNA]</scope>
    <source>
        <strain evidence="1 2">LOB 377</strain>
    </source>
</reference>
<accession>A0ABQ3N9C4</accession>
<organism evidence="1 2">
    <name type="scientific">Neobacillus kokaensis</name>
    <dbReference type="NCBI Taxonomy" id="2759023"/>
    <lineage>
        <taxon>Bacteria</taxon>
        <taxon>Bacillati</taxon>
        <taxon>Bacillota</taxon>
        <taxon>Bacilli</taxon>
        <taxon>Bacillales</taxon>
        <taxon>Bacillaceae</taxon>
        <taxon>Neobacillus</taxon>
    </lineage>
</organism>
<evidence type="ECO:0000313" key="2">
    <source>
        <dbReference type="Proteomes" id="UP000637074"/>
    </source>
</evidence>
<proteinExistence type="predicted"/>
<gene>
    <name evidence="1" type="ORF">AM1BK_41630</name>
</gene>
<sequence>MHSDQKNPSHSICVTRQHLYWLDRCSEVKELLHTIANERGLDFHTDYEKIL</sequence>